<feature type="region of interest" description="Disordered" evidence="7">
    <location>
        <begin position="515"/>
        <end position="545"/>
    </location>
</feature>
<dbReference type="CDD" id="cd15565">
    <property type="entry name" value="PHD2_NSD"/>
    <property type="match status" value="1"/>
</dbReference>
<feature type="compositionally biased region" description="Basic and acidic residues" evidence="7">
    <location>
        <begin position="983"/>
        <end position="996"/>
    </location>
</feature>
<dbReference type="InterPro" id="IPR001965">
    <property type="entry name" value="Znf_PHD"/>
</dbReference>
<dbReference type="Proteomes" id="UP001231189">
    <property type="component" value="Unassembled WGS sequence"/>
</dbReference>
<dbReference type="Pfam" id="PF22908">
    <property type="entry name" value="PHD_NSD"/>
    <property type="match status" value="1"/>
</dbReference>
<keyword evidence="3" id="KW-0677">Repeat</keyword>
<feature type="compositionally biased region" description="Acidic residues" evidence="7">
    <location>
        <begin position="225"/>
        <end position="275"/>
    </location>
</feature>
<evidence type="ECO:0000256" key="5">
    <source>
        <dbReference type="ARBA" id="ARBA00022833"/>
    </source>
</evidence>
<dbReference type="InterPro" id="IPR055198">
    <property type="entry name" value="NSD_PHD"/>
</dbReference>
<organism evidence="9 10">
    <name type="scientific">Lolium multiflorum</name>
    <name type="common">Italian ryegrass</name>
    <name type="synonym">Lolium perenne subsp. multiflorum</name>
    <dbReference type="NCBI Taxonomy" id="4521"/>
    <lineage>
        <taxon>Eukaryota</taxon>
        <taxon>Viridiplantae</taxon>
        <taxon>Streptophyta</taxon>
        <taxon>Embryophyta</taxon>
        <taxon>Tracheophyta</taxon>
        <taxon>Spermatophyta</taxon>
        <taxon>Magnoliopsida</taxon>
        <taxon>Liliopsida</taxon>
        <taxon>Poales</taxon>
        <taxon>Poaceae</taxon>
        <taxon>BOP clade</taxon>
        <taxon>Pooideae</taxon>
        <taxon>Poodae</taxon>
        <taxon>Poeae</taxon>
        <taxon>Poeae Chloroplast Group 2 (Poeae type)</taxon>
        <taxon>Loliodinae</taxon>
        <taxon>Loliinae</taxon>
        <taxon>Lolium</taxon>
    </lineage>
</organism>
<feature type="compositionally biased region" description="Basic and acidic residues" evidence="7">
    <location>
        <begin position="841"/>
        <end position="954"/>
    </location>
</feature>
<feature type="domain" description="Zinc finger PHD-type" evidence="8">
    <location>
        <begin position="409"/>
        <end position="473"/>
    </location>
</feature>
<feature type="compositionally biased region" description="Basic residues" evidence="7">
    <location>
        <begin position="520"/>
        <end position="529"/>
    </location>
</feature>
<feature type="compositionally biased region" description="Basic and acidic residues" evidence="7">
    <location>
        <begin position="750"/>
        <end position="774"/>
    </location>
</feature>
<dbReference type="PANTHER" id="PTHR46235:SF7">
    <property type="entry name" value="ZINC FINGER PHD-TYPE DOMAIN-CONTAINING PROTEIN"/>
    <property type="match status" value="1"/>
</dbReference>
<dbReference type="SMART" id="SM00249">
    <property type="entry name" value="PHD"/>
    <property type="match status" value="3"/>
</dbReference>
<evidence type="ECO:0000313" key="9">
    <source>
        <dbReference type="EMBL" id="KAK1608322.1"/>
    </source>
</evidence>
<dbReference type="Gene3D" id="3.30.40.10">
    <property type="entry name" value="Zinc/RING finger domain, C3HC4 (zinc finger)"/>
    <property type="match status" value="2"/>
</dbReference>
<comment type="subcellular location">
    <subcellularLocation>
        <location evidence="1">Nucleus</location>
    </subcellularLocation>
</comment>
<comment type="caution">
    <text evidence="9">The sequence shown here is derived from an EMBL/GenBank/DDBJ whole genome shotgun (WGS) entry which is preliminary data.</text>
</comment>
<evidence type="ECO:0000259" key="8">
    <source>
        <dbReference type="SMART" id="SM00249"/>
    </source>
</evidence>
<feature type="domain" description="Zinc finger PHD-type" evidence="8">
    <location>
        <begin position="344"/>
        <end position="395"/>
    </location>
</feature>
<dbReference type="Pfam" id="PF23004">
    <property type="entry name" value="PHDvar_NSD"/>
    <property type="match status" value="1"/>
</dbReference>
<feature type="region of interest" description="Disordered" evidence="7">
    <location>
        <begin position="692"/>
        <end position="725"/>
    </location>
</feature>
<feature type="compositionally biased region" description="Polar residues" evidence="7">
    <location>
        <begin position="693"/>
        <end position="703"/>
    </location>
</feature>
<keyword evidence="10" id="KW-1185">Reference proteome</keyword>
<feature type="compositionally biased region" description="Basic and acidic residues" evidence="7">
    <location>
        <begin position="786"/>
        <end position="812"/>
    </location>
</feature>
<dbReference type="PANTHER" id="PTHR46235">
    <property type="entry name" value="PHD FINGER-CONTAINING PROTEIN DDB_G0268158"/>
    <property type="match status" value="1"/>
</dbReference>
<evidence type="ECO:0000256" key="3">
    <source>
        <dbReference type="ARBA" id="ARBA00022737"/>
    </source>
</evidence>
<dbReference type="GO" id="GO:0006338">
    <property type="term" value="P:chromatin remodeling"/>
    <property type="evidence" value="ECO:0007669"/>
    <property type="project" value="UniProtKB-ARBA"/>
</dbReference>
<sequence length="1115" mass="126641">MMFDDDDDDVDPGFNVVDKYHFEDGDGDPVCFSVLPLKFGEIGEVACLDSKKVHLQGLADGLLLKVHKEVVAWRVGLDNEQPKILALSSEGKWIELLKPRKCYENTVRSILITVQMLHFVRRWPRKRKTSLLDHLSEVFSKFDIKPSEYDLKKHRSIIKLFAEKDPTLMKSKILQMFTENTSRNIREAVRTKKPTVMSSSDDEEDLDNDSDDDYTGQEDKRDADYSCDDDDSDDQDNDDDKSNDDYSCNDDDSDDDGDIGNVGDDDGDIGNVGDDDGEAGTDNLCAICDNGGKLLSCVGQCKRAFHPREKDGTESNCETLGLTTAQLKEIDHYLCKNCEYKQHQCFSCGDLEPSDGPNAKVFQCYKASCGHFYHPSCIAKLLEPDDTDGACMLEKKIAAGMSFTCPAHWCSKCGKMEDSAKIAQWLAVCRRCPVSYHKKCLPSDISFESKRGRRIRAWQLDDKRVIIYCGYHKLEKTTGTPRRDHVKLPSITETDTIGSHCMDHTPSVAEIDRTRDLSKKKAKVTGKRKLNTDQGSTGTTEMSNKLCREEADQTQKVATSNSREHISREGRGVLKNDTTHLSLAHNDEQNNYIAEGEAEGDKNNTKSGKEKETHRVENAYEHDLILEKEKIPEKGSIKSGLTIGGFASGHVDGRSREKLAHVKTTTSNRIGTQQDSEWDGDQQVDRSYAGKQELNNPQCNGTHKATEIDTSGDKSRMSQEHKEQATDCKILNLERNREFFYIKTERDDCRKAQDPQCLHNHEPDALDYKLRSRDLGSSSTSKSHPRHNDDQSASKTELRSRDGRGPGRKEWRSNMGVNSYRGNSPSERRHPQKKSRVNSPEGRRMDYDNYHPRSNDQHNRREDYSSDVDGYRRRQNRREDYSSDGGGDRRRSSRRDDYFSDGGGDRRRPNCREDYSSDGGGDRRMLSHREDYCGDGDAGRSRPSPRHSDGDVGRRRLSPRQSEFSPPASYPTRTEYSGRRRHDPPSYDGRHDPYMNSRESEHVNYAMDQRGVPFHGNPPNVQYHEYTDLEYGRHNTAPVDRYPLQEDSTGFYGGHFSDYGEGSGYRQRNRLNPEDRALSCGPVTEKYALRLDLTNHHPVRRQGGLPDAGFSRDAW</sequence>
<dbReference type="InterPro" id="IPR022702">
    <property type="entry name" value="Cytosine_MeTrfase1_RFD"/>
</dbReference>
<proteinExistence type="predicted"/>
<evidence type="ECO:0000256" key="2">
    <source>
        <dbReference type="ARBA" id="ARBA00022723"/>
    </source>
</evidence>
<protein>
    <recommendedName>
        <fullName evidence="8">Zinc finger PHD-type domain-containing protein</fullName>
    </recommendedName>
</protein>
<dbReference type="EMBL" id="JAUUTY010000007">
    <property type="protein sequence ID" value="KAK1608322.1"/>
    <property type="molecule type" value="Genomic_DNA"/>
</dbReference>
<feature type="domain" description="Zinc finger PHD-type" evidence="8">
    <location>
        <begin position="284"/>
        <end position="339"/>
    </location>
</feature>
<dbReference type="GO" id="GO:0005634">
    <property type="term" value="C:nucleus"/>
    <property type="evidence" value="ECO:0007669"/>
    <property type="project" value="UniProtKB-SubCell"/>
</dbReference>
<reference evidence="9" key="1">
    <citation type="submission" date="2023-07" db="EMBL/GenBank/DDBJ databases">
        <title>A chromosome-level genome assembly of Lolium multiflorum.</title>
        <authorList>
            <person name="Chen Y."/>
            <person name="Copetti D."/>
            <person name="Kolliker R."/>
            <person name="Studer B."/>
        </authorList>
    </citation>
    <scope>NUCLEOTIDE SEQUENCE</scope>
    <source>
        <strain evidence="9">02402/16</strain>
        <tissue evidence="9">Leaf</tissue>
    </source>
</reference>
<feature type="compositionally biased region" description="Acidic residues" evidence="7">
    <location>
        <begin position="200"/>
        <end position="216"/>
    </location>
</feature>
<evidence type="ECO:0000256" key="7">
    <source>
        <dbReference type="SAM" id="MobiDB-lite"/>
    </source>
</evidence>
<dbReference type="CDD" id="cd15566">
    <property type="entry name" value="PHD3_NSD"/>
    <property type="match status" value="1"/>
</dbReference>
<keyword evidence="2" id="KW-0479">Metal-binding</keyword>
<feature type="compositionally biased region" description="Polar residues" evidence="7">
    <location>
        <begin position="532"/>
        <end position="543"/>
    </location>
</feature>
<dbReference type="GO" id="GO:0008270">
    <property type="term" value="F:zinc ion binding"/>
    <property type="evidence" value="ECO:0007669"/>
    <property type="project" value="UniProtKB-KW"/>
</dbReference>
<dbReference type="InterPro" id="IPR013083">
    <property type="entry name" value="Znf_RING/FYVE/PHD"/>
</dbReference>
<feature type="compositionally biased region" description="Basic and acidic residues" evidence="7">
    <location>
        <begin position="599"/>
        <end position="613"/>
    </location>
</feature>
<evidence type="ECO:0000256" key="1">
    <source>
        <dbReference type="ARBA" id="ARBA00004123"/>
    </source>
</evidence>
<name>A0AAD8QUY9_LOLMU</name>
<feature type="region of interest" description="Disordered" evidence="7">
    <location>
        <begin position="750"/>
        <end position="996"/>
    </location>
</feature>
<feature type="region of interest" description="Disordered" evidence="7">
    <location>
        <begin position="185"/>
        <end position="275"/>
    </location>
</feature>
<feature type="compositionally biased region" description="Basic and acidic residues" evidence="7">
    <location>
        <begin position="704"/>
        <end position="725"/>
    </location>
</feature>
<keyword evidence="5" id="KW-0862">Zinc</keyword>
<keyword evidence="6" id="KW-0539">Nucleus</keyword>
<evidence type="ECO:0000256" key="6">
    <source>
        <dbReference type="ARBA" id="ARBA00023242"/>
    </source>
</evidence>
<evidence type="ECO:0000256" key="4">
    <source>
        <dbReference type="ARBA" id="ARBA00022771"/>
    </source>
</evidence>
<dbReference type="Pfam" id="PF12047">
    <property type="entry name" value="DNMT1-RFD"/>
    <property type="match status" value="1"/>
</dbReference>
<dbReference type="AlphaFoldDB" id="A0AAD8QUY9"/>
<feature type="compositionally biased region" description="Polar residues" evidence="7">
    <location>
        <begin position="815"/>
        <end position="825"/>
    </location>
</feature>
<evidence type="ECO:0000313" key="10">
    <source>
        <dbReference type="Proteomes" id="UP001231189"/>
    </source>
</evidence>
<accession>A0AAD8QUY9</accession>
<keyword evidence="4" id="KW-0863">Zinc-finger</keyword>
<feature type="region of interest" description="Disordered" evidence="7">
    <location>
        <begin position="591"/>
        <end position="613"/>
    </location>
</feature>
<gene>
    <name evidence="9" type="ORF">QYE76_031995</name>
</gene>
<dbReference type="InterPro" id="IPR055197">
    <property type="entry name" value="PHDvar_NSD"/>
</dbReference>